<dbReference type="PANTHER" id="PTHR45969">
    <property type="entry name" value="RING ZINC FINGER PROTEIN-RELATED"/>
    <property type="match status" value="1"/>
</dbReference>
<sequence>MLLQNKKISIQYSKNNETNLTIFDADAFHQKLEFQNIYIKETDEIAINVLYKKICNYQVEDIIQFNYSLSLIESPQKQVQCKFPYYFTNCTQQLRSEEIPNTQITIAQNKWLYFYYRIEYNEYQLLLVNGKSDVGVSLVPSNISRLTQLPSFNSYFSLIPQEYTYQVTLKKQGDEVESVVIIGLYNFNQTSEAEIKLSLNEIIASDNIFPIWGILVIIAVIVLATMSIIYLTVQFRKQLKVLSLEAPEIGLEMLDKYMPTKKVQTKMLNEFCCICLVNYEESDSIRETPCNHIFHDKCIIEQQESNQFRFKKSKSCPNCRLEFTEEEFSRLMLQRQTDSSPENKKNQNSTFIQRVTSIKLIQNTNPQQRRNLEDSTSQLNQVEEIPQQTYVQPFNMFDQAEQN</sequence>
<gene>
    <name evidence="7" type="ORF">POCTA_138.1.T0030366</name>
</gene>
<dbReference type="PROSITE" id="PS50089">
    <property type="entry name" value="ZF_RING_2"/>
    <property type="match status" value="1"/>
</dbReference>
<proteinExistence type="predicted"/>
<keyword evidence="2 4" id="KW-0863">Zinc-finger</keyword>
<keyword evidence="5" id="KW-1133">Transmembrane helix</keyword>
<keyword evidence="3" id="KW-0862">Zinc</keyword>
<evidence type="ECO:0000256" key="2">
    <source>
        <dbReference type="ARBA" id="ARBA00022771"/>
    </source>
</evidence>
<protein>
    <recommendedName>
        <fullName evidence="6">RING-type domain-containing protein</fullName>
    </recommendedName>
</protein>
<dbReference type="EMBL" id="CAJJDP010000001">
    <property type="protein sequence ID" value="CAD8132305.1"/>
    <property type="molecule type" value="Genomic_DNA"/>
</dbReference>
<feature type="domain" description="RING-type" evidence="6">
    <location>
        <begin position="272"/>
        <end position="320"/>
    </location>
</feature>
<evidence type="ECO:0000256" key="4">
    <source>
        <dbReference type="PROSITE-ProRule" id="PRU00175"/>
    </source>
</evidence>
<dbReference type="SMART" id="SM00184">
    <property type="entry name" value="RING"/>
    <property type="match status" value="1"/>
</dbReference>
<feature type="transmembrane region" description="Helical" evidence="5">
    <location>
        <begin position="209"/>
        <end position="233"/>
    </location>
</feature>
<keyword evidence="8" id="KW-1185">Reference proteome</keyword>
<dbReference type="Pfam" id="PF13639">
    <property type="entry name" value="zf-RING_2"/>
    <property type="match status" value="1"/>
</dbReference>
<dbReference type="InterPro" id="IPR001841">
    <property type="entry name" value="Znf_RING"/>
</dbReference>
<dbReference type="Proteomes" id="UP000683925">
    <property type="component" value="Unassembled WGS sequence"/>
</dbReference>
<keyword evidence="5" id="KW-0472">Membrane</keyword>
<organism evidence="7 8">
    <name type="scientific">Paramecium octaurelia</name>
    <dbReference type="NCBI Taxonomy" id="43137"/>
    <lineage>
        <taxon>Eukaryota</taxon>
        <taxon>Sar</taxon>
        <taxon>Alveolata</taxon>
        <taxon>Ciliophora</taxon>
        <taxon>Intramacronucleata</taxon>
        <taxon>Oligohymenophorea</taxon>
        <taxon>Peniculida</taxon>
        <taxon>Parameciidae</taxon>
        <taxon>Paramecium</taxon>
    </lineage>
</organism>
<name>A0A8S1RYZ4_PAROT</name>
<evidence type="ECO:0000313" key="8">
    <source>
        <dbReference type="Proteomes" id="UP000683925"/>
    </source>
</evidence>
<dbReference type="GO" id="GO:0008270">
    <property type="term" value="F:zinc ion binding"/>
    <property type="evidence" value="ECO:0007669"/>
    <property type="project" value="UniProtKB-KW"/>
</dbReference>
<evidence type="ECO:0000259" key="6">
    <source>
        <dbReference type="PROSITE" id="PS50089"/>
    </source>
</evidence>
<reference evidence="7" key="1">
    <citation type="submission" date="2021-01" db="EMBL/GenBank/DDBJ databases">
        <authorList>
            <consortium name="Genoscope - CEA"/>
            <person name="William W."/>
        </authorList>
    </citation>
    <scope>NUCLEOTIDE SEQUENCE</scope>
</reference>
<accession>A0A8S1RYZ4</accession>
<keyword evidence="1" id="KW-0479">Metal-binding</keyword>
<evidence type="ECO:0000313" key="7">
    <source>
        <dbReference type="EMBL" id="CAD8132305.1"/>
    </source>
</evidence>
<evidence type="ECO:0000256" key="3">
    <source>
        <dbReference type="ARBA" id="ARBA00022833"/>
    </source>
</evidence>
<evidence type="ECO:0000256" key="1">
    <source>
        <dbReference type="ARBA" id="ARBA00022723"/>
    </source>
</evidence>
<dbReference type="AlphaFoldDB" id="A0A8S1RYZ4"/>
<evidence type="ECO:0000256" key="5">
    <source>
        <dbReference type="SAM" id="Phobius"/>
    </source>
</evidence>
<comment type="caution">
    <text evidence="7">The sequence shown here is derived from an EMBL/GenBank/DDBJ whole genome shotgun (WGS) entry which is preliminary data.</text>
</comment>
<dbReference type="OrthoDB" id="304171at2759"/>
<dbReference type="OMA" id="NEFCCIC"/>
<keyword evidence="5" id="KW-0812">Transmembrane</keyword>